<evidence type="ECO:0000259" key="5">
    <source>
        <dbReference type="SMART" id="SM00382"/>
    </source>
</evidence>
<dbReference type="InterPro" id="IPR003593">
    <property type="entry name" value="AAA+_ATPase"/>
</dbReference>
<dbReference type="OrthoDB" id="9802352at2"/>
<evidence type="ECO:0000313" key="6">
    <source>
        <dbReference type="EMBL" id="QCP47887.1"/>
    </source>
</evidence>
<evidence type="ECO:0000256" key="1">
    <source>
        <dbReference type="ARBA" id="ARBA00006914"/>
    </source>
</evidence>
<keyword evidence="2" id="KW-0547">Nucleotide-binding</keyword>
<reference evidence="6 7" key="1">
    <citation type="submission" date="2019-05" db="EMBL/GenBank/DDBJ databases">
        <title>Burkholderia sp. DHOD12, isolated from subtropical forest soil.</title>
        <authorList>
            <person name="Gao Z.-H."/>
            <person name="Qiu L.-H."/>
        </authorList>
    </citation>
    <scope>NUCLEOTIDE SEQUENCE [LARGE SCALE GENOMIC DNA]</scope>
    <source>
        <strain evidence="6 7">DHOD12</strain>
    </source>
</reference>
<keyword evidence="3 6" id="KW-0067">ATP-binding</keyword>
<evidence type="ECO:0000256" key="2">
    <source>
        <dbReference type="ARBA" id="ARBA00022741"/>
    </source>
</evidence>
<dbReference type="KEGG" id="tvl:FAZ95_01020"/>
<dbReference type="InterPro" id="IPR003959">
    <property type="entry name" value="ATPase_AAA_core"/>
</dbReference>
<dbReference type="RefSeq" id="WP_137330729.1">
    <property type="nucleotide sequence ID" value="NZ_CP040077.1"/>
</dbReference>
<evidence type="ECO:0000256" key="4">
    <source>
        <dbReference type="SAM" id="MobiDB-lite"/>
    </source>
</evidence>
<dbReference type="InterPro" id="IPR027417">
    <property type="entry name" value="P-loop_NTPase"/>
</dbReference>
<feature type="domain" description="AAA+ ATPase" evidence="5">
    <location>
        <begin position="75"/>
        <end position="208"/>
    </location>
</feature>
<protein>
    <submittedName>
        <fullName evidence="6">ATP-binding protein</fullName>
    </submittedName>
</protein>
<accession>A0A4P8IJP9</accession>
<dbReference type="Gene3D" id="1.10.8.60">
    <property type="match status" value="1"/>
</dbReference>
<dbReference type="SMART" id="SM00382">
    <property type="entry name" value="AAA"/>
    <property type="match status" value="1"/>
</dbReference>
<evidence type="ECO:0000313" key="7">
    <source>
        <dbReference type="Proteomes" id="UP000298656"/>
    </source>
</evidence>
<evidence type="ECO:0000256" key="3">
    <source>
        <dbReference type="ARBA" id="ARBA00022840"/>
    </source>
</evidence>
<dbReference type="CDD" id="cd19481">
    <property type="entry name" value="RecA-like_protease"/>
    <property type="match status" value="1"/>
</dbReference>
<dbReference type="InterPro" id="IPR050221">
    <property type="entry name" value="26S_Proteasome_ATPase"/>
</dbReference>
<sequence length="306" mass="34356">MPLGKPVQSYTAPSAHNSPGDKATDFELSEPKYSLGDIILDTETRSEINALISHKRDHTLVFERMGFSSTHKYSKRFVVNFYGEPGTGKTIAAHAIAKEFRKKILLIDYSQIESKYVGDTPKNLKRVFDFAKLESCVIFFDEADAILSKRVTSMQSSTDTSVNQTRSVMLNILNEFDGDIIFATNFISNYDSAFMRRISKHVKFNLPDYAIRKELFEKYIPGCMSDNIDIDELAGISAGLSAADIENSTLMAAFSAASESRLSVTTHDINKQISLIKESKRQNASNHTNLASRHVPEDYVEQQLRI</sequence>
<dbReference type="AlphaFoldDB" id="A0A4P8IJP9"/>
<name>A0A4P8IJP9_9BURK</name>
<organism evidence="6 7">
    <name type="scientific">Trinickia violacea</name>
    <dbReference type="NCBI Taxonomy" id="2571746"/>
    <lineage>
        <taxon>Bacteria</taxon>
        <taxon>Pseudomonadati</taxon>
        <taxon>Pseudomonadota</taxon>
        <taxon>Betaproteobacteria</taxon>
        <taxon>Burkholderiales</taxon>
        <taxon>Burkholderiaceae</taxon>
        <taxon>Trinickia</taxon>
    </lineage>
</organism>
<proteinExistence type="inferred from homology"/>
<dbReference type="GO" id="GO:0005524">
    <property type="term" value="F:ATP binding"/>
    <property type="evidence" value="ECO:0007669"/>
    <property type="project" value="UniProtKB-KW"/>
</dbReference>
<dbReference type="GO" id="GO:0016887">
    <property type="term" value="F:ATP hydrolysis activity"/>
    <property type="evidence" value="ECO:0007669"/>
    <property type="project" value="InterPro"/>
</dbReference>
<dbReference type="EMBL" id="CP040077">
    <property type="protein sequence ID" value="QCP47887.1"/>
    <property type="molecule type" value="Genomic_DNA"/>
</dbReference>
<feature type="region of interest" description="Disordered" evidence="4">
    <location>
        <begin position="1"/>
        <end position="26"/>
    </location>
</feature>
<dbReference type="Proteomes" id="UP000298656">
    <property type="component" value="Chromosome 1"/>
</dbReference>
<dbReference type="PANTHER" id="PTHR23073">
    <property type="entry name" value="26S PROTEASOME REGULATORY SUBUNIT"/>
    <property type="match status" value="1"/>
</dbReference>
<feature type="compositionally biased region" description="Polar residues" evidence="4">
    <location>
        <begin position="8"/>
        <end position="17"/>
    </location>
</feature>
<keyword evidence="7" id="KW-1185">Reference proteome</keyword>
<dbReference type="Pfam" id="PF00004">
    <property type="entry name" value="AAA"/>
    <property type="match status" value="1"/>
</dbReference>
<dbReference type="Gene3D" id="3.40.50.300">
    <property type="entry name" value="P-loop containing nucleotide triphosphate hydrolases"/>
    <property type="match status" value="1"/>
</dbReference>
<gene>
    <name evidence="6" type="ORF">FAZ95_01020</name>
</gene>
<dbReference type="SUPFAM" id="SSF52540">
    <property type="entry name" value="P-loop containing nucleoside triphosphate hydrolases"/>
    <property type="match status" value="1"/>
</dbReference>
<comment type="similarity">
    <text evidence="1">Belongs to the AAA ATPase family.</text>
</comment>